<dbReference type="SUPFAM" id="SSF56645">
    <property type="entry name" value="Acyl-CoA dehydrogenase NM domain-like"/>
    <property type="match status" value="1"/>
</dbReference>
<dbReference type="InterPro" id="IPR036250">
    <property type="entry name" value="AcylCo_DH-like_C"/>
</dbReference>
<dbReference type="PANTHER" id="PTHR43884:SF12">
    <property type="entry name" value="ISOVALERYL-COA DEHYDROGENASE, MITOCHONDRIAL-RELATED"/>
    <property type="match status" value="1"/>
</dbReference>
<dbReference type="AlphaFoldDB" id="A0A495W0P9"/>
<evidence type="ECO:0000256" key="6">
    <source>
        <dbReference type="ARBA" id="ARBA00023033"/>
    </source>
</evidence>
<keyword evidence="5" id="KW-0560">Oxidoreductase</keyword>
<comment type="catalytic activity">
    <reaction evidence="13">
        <text>dibenzothiophene + 2 FMNH2 + 2 O2 = dibenzothiophene 5,5-dioxide + 2 FMN + 2 H2O + 2 H(+)</text>
        <dbReference type="Rhea" id="RHEA:49072"/>
        <dbReference type="ChEBI" id="CHEBI:15377"/>
        <dbReference type="ChEBI" id="CHEBI:15378"/>
        <dbReference type="ChEBI" id="CHEBI:15379"/>
        <dbReference type="ChEBI" id="CHEBI:23681"/>
        <dbReference type="ChEBI" id="CHEBI:57618"/>
        <dbReference type="ChEBI" id="CHEBI:58210"/>
        <dbReference type="ChEBI" id="CHEBI:90356"/>
        <dbReference type="EC" id="1.14.14.21"/>
    </reaction>
</comment>
<dbReference type="PANTHER" id="PTHR43884">
    <property type="entry name" value="ACYL-COA DEHYDROGENASE"/>
    <property type="match status" value="1"/>
</dbReference>
<evidence type="ECO:0000259" key="15">
    <source>
        <dbReference type="Pfam" id="PF02771"/>
    </source>
</evidence>
<dbReference type="RefSeq" id="WP_121006323.1">
    <property type="nucleotide sequence ID" value="NZ_RBXO01000001.1"/>
</dbReference>
<dbReference type="InterPro" id="IPR013107">
    <property type="entry name" value="Acyl-CoA_DH_C"/>
</dbReference>
<dbReference type="OrthoDB" id="2986495at2"/>
<proteinExistence type="inferred from homology"/>
<dbReference type="InterPro" id="IPR037069">
    <property type="entry name" value="AcylCoA_DH/ox_N_sf"/>
</dbReference>
<reference evidence="17 18" key="1">
    <citation type="submission" date="2018-10" db="EMBL/GenBank/DDBJ databases">
        <title>Sequencing the genomes of 1000 actinobacteria strains.</title>
        <authorList>
            <person name="Klenk H.-P."/>
        </authorList>
    </citation>
    <scope>NUCLEOTIDE SEQUENCE [LARGE SCALE GENOMIC DNA]</scope>
    <source>
        <strain evidence="17 18">DSM 43800</strain>
    </source>
</reference>
<feature type="domain" description="Acyl-CoA dehydrogenase/oxidase N-terminal" evidence="15">
    <location>
        <begin position="14"/>
        <end position="117"/>
    </location>
</feature>
<evidence type="ECO:0000313" key="17">
    <source>
        <dbReference type="EMBL" id="RKT54587.1"/>
    </source>
</evidence>
<evidence type="ECO:0000256" key="11">
    <source>
        <dbReference type="ARBA" id="ARBA00047859"/>
    </source>
</evidence>
<protein>
    <recommendedName>
        <fullName evidence="10">Dibenzothiophene monooxygenase</fullName>
        <ecNumber evidence="9">1.14.14.21</ecNumber>
    </recommendedName>
</protein>
<keyword evidence="4" id="KW-0547">Nucleotide-binding</keyword>
<dbReference type="PIRSF" id="PIRSF016578">
    <property type="entry name" value="HsaA"/>
    <property type="match status" value="1"/>
</dbReference>
<dbReference type="GO" id="GO:0004497">
    <property type="term" value="F:monooxygenase activity"/>
    <property type="evidence" value="ECO:0007669"/>
    <property type="project" value="UniProtKB-KW"/>
</dbReference>
<name>A0A495W0P9_9PSEU</name>
<sequence>MSEHTTTDPVATLAVLARERFAARAAGYDDAAAFPEQDFADLHEAGLLAPCVPVAHGGLGLGPLAGRTYPLWAMTRELARADLSLARCWEAHANCQVLLDALGSPEQRRRWFDGIVTRGERWAAWSGEPPARRGGDAGFGTTLTRVDGGWLVNGSKAFCTSAGAAHWAILLINRDAPGGARHGDGSAEHLLMLACDLTDPTVVVDDSWWHPIGMRATVSHRVRFEGTFIPDEHRIGPPGAYLRDGWQAAFTPHYAASFLGAAGAAHDYALATAHADDPYVQQRVGRMSINLETGDLWLRHVAELWDTGRREEARQAGARARHVVEHLAEDTVQQCVRACGARSLVRPSPVERVLRDLSLYLRHDNDDHVLATIGKALLGRAHDPLFFKP</sequence>
<comment type="similarity">
    <text evidence="8">Belongs to the DszC flavin monooxygenase family.</text>
</comment>
<dbReference type="InterPro" id="IPR046373">
    <property type="entry name" value="Acyl-CoA_Oxase/DH_mid-dom_sf"/>
</dbReference>
<evidence type="ECO:0000256" key="2">
    <source>
        <dbReference type="ARBA" id="ARBA00022630"/>
    </source>
</evidence>
<dbReference type="Pfam" id="PF02770">
    <property type="entry name" value="Acyl-CoA_dh_M"/>
    <property type="match status" value="1"/>
</dbReference>
<comment type="pathway">
    <text evidence="7">Sulfur metabolism; dibenzothiophene degradation.</text>
</comment>
<evidence type="ECO:0000256" key="9">
    <source>
        <dbReference type="ARBA" id="ARBA00034328"/>
    </source>
</evidence>
<dbReference type="CDD" id="cd00567">
    <property type="entry name" value="ACAD"/>
    <property type="match status" value="1"/>
</dbReference>
<organism evidence="17 18">
    <name type="scientific">Saccharothrix australiensis</name>
    <dbReference type="NCBI Taxonomy" id="2072"/>
    <lineage>
        <taxon>Bacteria</taxon>
        <taxon>Bacillati</taxon>
        <taxon>Actinomycetota</taxon>
        <taxon>Actinomycetes</taxon>
        <taxon>Pseudonocardiales</taxon>
        <taxon>Pseudonocardiaceae</taxon>
        <taxon>Saccharothrix</taxon>
    </lineage>
</organism>
<evidence type="ECO:0000259" key="14">
    <source>
        <dbReference type="Pfam" id="PF02770"/>
    </source>
</evidence>
<dbReference type="InterPro" id="IPR013786">
    <property type="entry name" value="AcylCoA_DH/ox_N"/>
</dbReference>
<evidence type="ECO:0000256" key="10">
    <source>
        <dbReference type="ARBA" id="ARBA00034345"/>
    </source>
</evidence>
<dbReference type="Gene3D" id="1.10.540.10">
    <property type="entry name" value="Acyl-CoA dehydrogenase/oxidase, N-terminal domain"/>
    <property type="match status" value="1"/>
</dbReference>
<keyword evidence="18" id="KW-1185">Reference proteome</keyword>
<comment type="subcellular location">
    <subcellularLocation>
        <location evidence="1">Cytoplasm</location>
    </subcellularLocation>
</comment>
<comment type="catalytic activity">
    <reaction evidence="11">
        <text>dibenzothiophene + FMNH2 + O2 = dibenzothiophene 5-oxide + FMN + H2O + H(+)</text>
        <dbReference type="Rhea" id="RHEA:49076"/>
        <dbReference type="ChEBI" id="CHEBI:15377"/>
        <dbReference type="ChEBI" id="CHEBI:15378"/>
        <dbReference type="ChEBI" id="CHEBI:15379"/>
        <dbReference type="ChEBI" id="CHEBI:23681"/>
        <dbReference type="ChEBI" id="CHEBI:23683"/>
        <dbReference type="ChEBI" id="CHEBI:57618"/>
        <dbReference type="ChEBI" id="CHEBI:58210"/>
    </reaction>
</comment>
<keyword evidence="3" id="KW-0288">FMN</keyword>
<evidence type="ECO:0000256" key="3">
    <source>
        <dbReference type="ARBA" id="ARBA00022643"/>
    </source>
</evidence>
<evidence type="ECO:0000313" key="18">
    <source>
        <dbReference type="Proteomes" id="UP000282084"/>
    </source>
</evidence>
<accession>A0A495W0P9</accession>
<dbReference type="GO" id="GO:0003995">
    <property type="term" value="F:acyl-CoA dehydrogenase activity"/>
    <property type="evidence" value="ECO:0007669"/>
    <property type="project" value="TreeGrafter"/>
</dbReference>
<dbReference type="InterPro" id="IPR006091">
    <property type="entry name" value="Acyl-CoA_Oxase/DH_mid-dom"/>
</dbReference>
<feature type="domain" description="Acyl-CoA oxidase/dehydrogenase middle" evidence="14">
    <location>
        <begin position="139"/>
        <end position="225"/>
    </location>
</feature>
<gene>
    <name evidence="17" type="ORF">C8E97_3232</name>
</gene>
<evidence type="ECO:0000256" key="4">
    <source>
        <dbReference type="ARBA" id="ARBA00022741"/>
    </source>
</evidence>
<evidence type="ECO:0000256" key="12">
    <source>
        <dbReference type="ARBA" id="ARBA00048445"/>
    </source>
</evidence>
<dbReference type="Pfam" id="PF02771">
    <property type="entry name" value="Acyl-CoA_dh_N"/>
    <property type="match status" value="1"/>
</dbReference>
<dbReference type="Proteomes" id="UP000282084">
    <property type="component" value="Unassembled WGS sequence"/>
</dbReference>
<dbReference type="EC" id="1.14.14.21" evidence="9"/>
<comment type="catalytic activity">
    <reaction evidence="12">
        <text>dibenzothiophene 5-oxide + FMNH2 + O2 = dibenzothiophene 5,5-dioxide + FMN + H2O + H(+)</text>
        <dbReference type="Rhea" id="RHEA:49080"/>
        <dbReference type="ChEBI" id="CHEBI:15377"/>
        <dbReference type="ChEBI" id="CHEBI:15378"/>
        <dbReference type="ChEBI" id="CHEBI:15379"/>
        <dbReference type="ChEBI" id="CHEBI:23683"/>
        <dbReference type="ChEBI" id="CHEBI:57618"/>
        <dbReference type="ChEBI" id="CHEBI:58210"/>
        <dbReference type="ChEBI" id="CHEBI:90356"/>
    </reaction>
</comment>
<evidence type="ECO:0000256" key="7">
    <source>
        <dbReference type="ARBA" id="ARBA00034307"/>
    </source>
</evidence>
<dbReference type="EMBL" id="RBXO01000001">
    <property type="protein sequence ID" value="RKT54587.1"/>
    <property type="molecule type" value="Genomic_DNA"/>
</dbReference>
<dbReference type="Gene3D" id="1.20.140.10">
    <property type="entry name" value="Butyryl-CoA Dehydrogenase, subunit A, domain 3"/>
    <property type="match status" value="1"/>
</dbReference>
<keyword evidence="6" id="KW-0503">Monooxygenase</keyword>
<dbReference type="InterPro" id="IPR009100">
    <property type="entry name" value="AcylCoA_DH/oxidase_NM_dom_sf"/>
</dbReference>
<dbReference type="Gene3D" id="2.40.110.10">
    <property type="entry name" value="Butyryl-CoA Dehydrogenase, subunit A, domain 2"/>
    <property type="match status" value="1"/>
</dbReference>
<dbReference type="GO" id="GO:0050660">
    <property type="term" value="F:flavin adenine dinucleotide binding"/>
    <property type="evidence" value="ECO:0007669"/>
    <property type="project" value="InterPro"/>
</dbReference>
<feature type="domain" description="Acyl-CoA dehydrogenase C-terminal" evidence="16">
    <location>
        <begin position="270"/>
        <end position="363"/>
    </location>
</feature>
<dbReference type="GO" id="GO:0005737">
    <property type="term" value="C:cytoplasm"/>
    <property type="evidence" value="ECO:0007669"/>
    <property type="project" value="UniProtKB-SubCell"/>
</dbReference>
<evidence type="ECO:0000256" key="1">
    <source>
        <dbReference type="ARBA" id="ARBA00004496"/>
    </source>
</evidence>
<evidence type="ECO:0000256" key="13">
    <source>
        <dbReference type="ARBA" id="ARBA00049456"/>
    </source>
</evidence>
<comment type="caution">
    <text evidence="17">The sequence shown here is derived from an EMBL/GenBank/DDBJ whole genome shotgun (WGS) entry which is preliminary data.</text>
</comment>
<dbReference type="SUPFAM" id="SSF47203">
    <property type="entry name" value="Acyl-CoA dehydrogenase C-terminal domain-like"/>
    <property type="match status" value="1"/>
</dbReference>
<dbReference type="Pfam" id="PF08028">
    <property type="entry name" value="Acyl-CoA_dh_2"/>
    <property type="match status" value="1"/>
</dbReference>
<keyword evidence="2" id="KW-0285">Flavoprotein</keyword>
<evidence type="ECO:0000256" key="8">
    <source>
        <dbReference type="ARBA" id="ARBA00034317"/>
    </source>
</evidence>
<evidence type="ECO:0000256" key="5">
    <source>
        <dbReference type="ARBA" id="ARBA00023002"/>
    </source>
</evidence>
<evidence type="ECO:0000259" key="16">
    <source>
        <dbReference type="Pfam" id="PF08028"/>
    </source>
</evidence>